<organism evidence="1">
    <name type="scientific">Mesocestoides corti</name>
    <name type="common">Flatworm</name>
    <dbReference type="NCBI Taxonomy" id="53468"/>
    <lineage>
        <taxon>Eukaryota</taxon>
        <taxon>Metazoa</taxon>
        <taxon>Spiralia</taxon>
        <taxon>Lophotrochozoa</taxon>
        <taxon>Platyhelminthes</taxon>
        <taxon>Cestoda</taxon>
        <taxon>Eucestoda</taxon>
        <taxon>Cyclophyllidea</taxon>
        <taxon>Mesocestoididae</taxon>
        <taxon>Mesocestoides</taxon>
    </lineage>
</organism>
<protein>
    <submittedName>
        <fullName evidence="1">Dynein light chain</fullName>
    </submittedName>
</protein>
<name>A0A5K3FC23_MESCO</name>
<reference evidence="1" key="1">
    <citation type="submission" date="2019-11" db="UniProtKB">
        <authorList>
            <consortium name="WormBaseParasite"/>
        </authorList>
    </citation>
    <scope>IDENTIFICATION</scope>
</reference>
<sequence>MRDRDQHHSRNYDNEIVISTLDMPNKMVDFIMEKFVDCLCKGMHPKKMCRRIREECNRKYGASWDCFVSKEYYGSFAYVPRHLISFRFNGLSFLIFKGA</sequence>
<dbReference type="CDD" id="cd21450">
    <property type="entry name" value="DLC-like_DYNLL1-like"/>
    <property type="match status" value="1"/>
</dbReference>
<dbReference type="InterPro" id="IPR001372">
    <property type="entry name" value="Dynein_light_chain_typ-1/2"/>
</dbReference>
<dbReference type="InterPro" id="IPR037177">
    <property type="entry name" value="DLC_sf"/>
</dbReference>
<dbReference type="AlphaFoldDB" id="A0A5K3FC23"/>
<dbReference type="SUPFAM" id="SSF54648">
    <property type="entry name" value="DLC"/>
    <property type="match status" value="1"/>
</dbReference>
<dbReference type="SMART" id="SM01375">
    <property type="entry name" value="Dynein_light"/>
    <property type="match status" value="1"/>
</dbReference>
<dbReference type="GO" id="GO:0007017">
    <property type="term" value="P:microtubule-based process"/>
    <property type="evidence" value="ECO:0007669"/>
    <property type="project" value="InterPro"/>
</dbReference>
<dbReference type="Gene3D" id="3.30.740.10">
    <property type="entry name" value="Protein Inhibitor Of Neuronal Nitric Oxide Synthase"/>
    <property type="match status" value="1"/>
</dbReference>
<dbReference type="Pfam" id="PF01221">
    <property type="entry name" value="Dynein_light"/>
    <property type="match status" value="1"/>
</dbReference>
<proteinExistence type="predicted"/>
<dbReference type="WBParaSite" id="MCU_006237-RA">
    <property type="protein sequence ID" value="MCU_006237-RA"/>
    <property type="gene ID" value="MCU_006237"/>
</dbReference>
<dbReference type="GO" id="GO:0030286">
    <property type="term" value="C:dynein complex"/>
    <property type="evidence" value="ECO:0007669"/>
    <property type="project" value="InterPro"/>
</dbReference>
<accession>A0A5K3FC23</accession>
<evidence type="ECO:0000313" key="1">
    <source>
        <dbReference type="WBParaSite" id="MCU_006237-RA"/>
    </source>
</evidence>